<sequence>MSLFATPRGSLGFSTVPQTFIIGPQEQEATSPLRTTFGGTTFYFGNFFIVALVQPLAIPMQPCRKILEQSLLGDVTKNLTCRYGLNITFVDSRRGASTQAKPSSTDNIIDQNESTPRRQTSGTGVSRPRGTRPLLRTTSALQHQQNASEPSSDSQGIQNQNGSLSEPLSDSGVIQYQNTIEPTSRHSAIQPEFPLPASPQTSRTPFPEDFDSFGSIETPFPQPSSLSVPDDSRDPTLERLFPRADIANSEAILDEEDEQGVIELFTFFRYQIAPRLDLGVGEAFFGIDALLKAKTCGALCKSILALSSCQRHLSQGVHPEADDARSAEYALKATLSVANAGDEDRATALILLTLRDMILNPPGSWSNLALALQQDLNVRSDSLQEGQWQVMARLVIAARLTASISTTRVDLSFVVEGARTVLPGQTLTNKQQLHQAFSNLARALMIPDNNFNTGQRTRLPVAAVWQSCWSDCELWYFARNEEMQQVFEVDNSDSVTAGGPTSPPFPIIIFSNSCALMANFAHHLTAIHLLHHKPRLIRPIAGSGWSVSPAWHAQRLVGTIAAFNEAEIFDPLVVAGLIYGARKLSHPSQLAVVANILRKAAQTTGMQLQQEIEKTQYAHGKTTG</sequence>
<comment type="caution">
    <text evidence="2">The sequence shown here is derived from an EMBL/GenBank/DDBJ whole genome shotgun (WGS) entry which is preliminary data.</text>
</comment>
<name>A0A177F5C5_9EURO</name>
<dbReference type="RefSeq" id="XP_022510998.1">
    <property type="nucleotide sequence ID" value="XM_022656725.1"/>
</dbReference>
<accession>A0A177F5C5</accession>
<evidence type="ECO:0000313" key="2">
    <source>
        <dbReference type="EMBL" id="OAG39046.1"/>
    </source>
</evidence>
<reference evidence="2 3" key="1">
    <citation type="submission" date="2016-03" db="EMBL/GenBank/DDBJ databases">
        <title>Draft genome sequence of the Fonsecaea monophora CBS 269.37.</title>
        <authorList>
            <person name="Bombassaro A."/>
            <person name="Vinicius W.A."/>
            <person name="De Hoog S."/>
            <person name="Sun J."/>
            <person name="Souza E.M."/>
            <person name="Raittz R.T."/>
            <person name="Costa F."/>
            <person name="Leao A.C."/>
            <person name="Tadra-Sfeir M.Z."/>
            <person name="Baura V."/>
            <person name="Balsanelli E."/>
            <person name="Pedrosa F.O."/>
            <person name="Moreno L.F."/>
            <person name="Steffens M.B."/>
            <person name="Xi L."/>
            <person name="Bocca A.L."/>
            <person name="Felipe M.S."/>
            <person name="Teixeira M."/>
            <person name="Telles Filho F.Q."/>
            <person name="Azevedo C.M."/>
            <person name="Gomes R."/>
            <person name="Vicente V.A."/>
        </authorList>
    </citation>
    <scope>NUCLEOTIDE SEQUENCE [LARGE SCALE GENOMIC DNA]</scope>
    <source>
        <strain evidence="2 3">CBS 269.37</strain>
    </source>
</reference>
<keyword evidence="3" id="KW-1185">Reference proteome</keyword>
<feature type="region of interest" description="Disordered" evidence="1">
    <location>
        <begin position="184"/>
        <end position="233"/>
    </location>
</feature>
<feature type="region of interest" description="Disordered" evidence="1">
    <location>
        <begin position="94"/>
        <end position="169"/>
    </location>
</feature>
<proteinExistence type="predicted"/>
<dbReference type="GeneID" id="34601924"/>
<feature type="compositionally biased region" description="Low complexity" evidence="1">
    <location>
        <begin position="127"/>
        <end position="138"/>
    </location>
</feature>
<dbReference type="Proteomes" id="UP000077002">
    <property type="component" value="Unassembled WGS sequence"/>
</dbReference>
<feature type="compositionally biased region" description="Polar residues" evidence="1">
    <location>
        <begin position="139"/>
        <end position="169"/>
    </location>
</feature>
<evidence type="ECO:0008006" key="4">
    <source>
        <dbReference type="Google" id="ProtNLM"/>
    </source>
</evidence>
<evidence type="ECO:0000313" key="3">
    <source>
        <dbReference type="Proteomes" id="UP000077002"/>
    </source>
</evidence>
<feature type="compositionally biased region" description="Polar residues" evidence="1">
    <location>
        <begin position="95"/>
        <end position="124"/>
    </location>
</feature>
<dbReference type="AlphaFoldDB" id="A0A177F5C5"/>
<gene>
    <name evidence="2" type="ORF">AYO21_06766</name>
</gene>
<dbReference type="EMBL" id="LVKK01000048">
    <property type="protein sequence ID" value="OAG39046.1"/>
    <property type="molecule type" value="Genomic_DNA"/>
</dbReference>
<dbReference type="OrthoDB" id="5419315at2759"/>
<protein>
    <recommendedName>
        <fullName evidence="4">Transcription factor domain-containing protein</fullName>
    </recommendedName>
</protein>
<evidence type="ECO:0000256" key="1">
    <source>
        <dbReference type="SAM" id="MobiDB-lite"/>
    </source>
</evidence>
<organism evidence="2 3">
    <name type="scientific">Fonsecaea monophora</name>
    <dbReference type="NCBI Taxonomy" id="254056"/>
    <lineage>
        <taxon>Eukaryota</taxon>
        <taxon>Fungi</taxon>
        <taxon>Dikarya</taxon>
        <taxon>Ascomycota</taxon>
        <taxon>Pezizomycotina</taxon>
        <taxon>Eurotiomycetes</taxon>
        <taxon>Chaetothyriomycetidae</taxon>
        <taxon>Chaetothyriales</taxon>
        <taxon>Herpotrichiellaceae</taxon>
        <taxon>Fonsecaea</taxon>
    </lineage>
</organism>